<feature type="transmembrane region" description="Helical" evidence="8">
    <location>
        <begin position="61"/>
        <end position="78"/>
    </location>
</feature>
<sequence length="411" mass="41959">MTNASAGDPGWRGHAPGSPEYRRIIVALFAAGIAAFCQLYSAQGMLPSLARDLAVTEPQSALSVSAATGGLALAVLPWSIVADRLGRQRALTIAMIAAVVLGVAVSLAPDFAWLLALRAAQGAAIAGIPATAMAYLSEELTPAGVATAAGLFVSGNTVGGLSGRLVAGPLGELASWRFGFGAVTVIAAIAAVVFILASPPARGFVPERAVRGMTAAGAPLTFRAKLGAVLRSRQLLALYGQALLLMGGFVAVYNYLGFRLEAPPLLVAPALTALVFIAYLAGTFAAPRAGRLALRFGRLRTLLGGIALMLAGLALTLITWLPTIITGLVVLTAGFFVAHAVASGWISTFAPTGRAQATGLYNLGYYGGSSLFGWAVGLAFAPFGWTGVVVCVAALSLIAAGWAWISLRPQG</sequence>
<feature type="transmembrane region" description="Helical" evidence="8">
    <location>
        <begin position="90"/>
        <end position="109"/>
    </location>
</feature>
<feature type="transmembrane region" description="Helical" evidence="8">
    <location>
        <begin position="21"/>
        <end position="41"/>
    </location>
</feature>
<comment type="caution">
    <text evidence="10">The sequence shown here is derived from an EMBL/GenBank/DDBJ whole genome shotgun (WGS) entry which is preliminary data.</text>
</comment>
<feature type="transmembrane region" description="Helical" evidence="8">
    <location>
        <begin position="327"/>
        <end position="351"/>
    </location>
</feature>
<feature type="domain" description="Major facilitator superfamily (MFS) profile" evidence="9">
    <location>
        <begin position="24"/>
        <end position="411"/>
    </location>
</feature>
<feature type="transmembrane region" description="Helical" evidence="8">
    <location>
        <begin position="178"/>
        <end position="198"/>
    </location>
</feature>
<dbReference type="EMBL" id="SHLA01000001">
    <property type="protein sequence ID" value="RZU63048.1"/>
    <property type="molecule type" value="Genomic_DNA"/>
</dbReference>
<dbReference type="SUPFAM" id="SSF103473">
    <property type="entry name" value="MFS general substrate transporter"/>
    <property type="match status" value="1"/>
</dbReference>
<evidence type="ECO:0000256" key="1">
    <source>
        <dbReference type="ARBA" id="ARBA00004651"/>
    </source>
</evidence>
<dbReference type="CDD" id="cd17324">
    <property type="entry name" value="MFS_NepI_like"/>
    <property type="match status" value="1"/>
</dbReference>
<organism evidence="10 11">
    <name type="scientific">Zhihengliuella halotolerans</name>
    <dbReference type="NCBI Taxonomy" id="370736"/>
    <lineage>
        <taxon>Bacteria</taxon>
        <taxon>Bacillati</taxon>
        <taxon>Actinomycetota</taxon>
        <taxon>Actinomycetes</taxon>
        <taxon>Micrococcales</taxon>
        <taxon>Micrococcaceae</taxon>
        <taxon>Zhihengliuella</taxon>
    </lineage>
</organism>
<evidence type="ECO:0000313" key="10">
    <source>
        <dbReference type="EMBL" id="RZU63048.1"/>
    </source>
</evidence>
<evidence type="ECO:0000256" key="4">
    <source>
        <dbReference type="ARBA" id="ARBA00022475"/>
    </source>
</evidence>
<proteinExistence type="inferred from homology"/>
<evidence type="ECO:0000256" key="6">
    <source>
        <dbReference type="ARBA" id="ARBA00022989"/>
    </source>
</evidence>
<evidence type="ECO:0000256" key="7">
    <source>
        <dbReference type="ARBA" id="ARBA00023136"/>
    </source>
</evidence>
<keyword evidence="6 8" id="KW-1133">Transmembrane helix</keyword>
<dbReference type="OrthoDB" id="63984at2"/>
<evidence type="ECO:0000256" key="5">
    <source>
        <dbReference type="ARBA" id="ARBA00022692"/>
    </source>
</evidence>
<comment type="subcellular location">
    <subcellularLocation>
        <location evidence="1">Cell membrane</location>
        <topology evidence="1">Multi-pass membrane protein</topology>
    </subcellularLocation>
</comment>
<dbReference type="InterPro" id="IPR020846">
    <property type="entry name" value="MFS_dom"/>
</dbReference>
<comment type="similarity">
    <text evidence="2">Belongs to the major facilitator superfamily.</text>
</comment>
<dbReference type="Pfam" id="PF07690">
    <property type="entry name" value="MFS_1"/>
    <property type="match status" value="1"/>
</dbReference>
<keyword evidence="3" id="KW-0813">Transport</keyword>
<feature type="transmembrane region" description="Helical" evidence="8">
    <location>
        <begin position="363"/>
        <end position="381"/>
    </location>
</feature>
<evidence type="ECO:0000256" key="8">
    <source>
        <dbReference type="SAM" id="Phobius"/>
    </source>
</evidence>
<dbReference type="Gene3D" id="1.20.1250.20">
    <property type="entry name" value="MFS general substrate transporter like domains"/>
    <property type="match status" value="1"/>
</dbReference>
<keyword evidence="11" id="KW-1185">Reference proteome</keyword>
<keyword evidence="5 8" id="KW-0812">Transmembrane</keyword>
<dbReference type="PANTHER" id="PTHR43271">
    <property type="entry name" value="BLL2771 PROTEIN"/>
    <property type="match status" value="1"/>
</dbReference>
<protein>
    <submittedName>
        <fullName evidence="10">Putative MFS family arabinose efflux permease</fullName>
    </submittedName>
</protein>
<keyword evidence="7 8" id="KW-0472">Membrane</keyword>
<keyword evidence="4" id="KW-1003">Cell membrane</keyword>
<dbReference type="PROSITE" id="PS50850">
    <property type="entry name" value="MFS"/>
    <property type="match status" value="1"/>
</dbReference>
<dbReference type="GO" id="GO:0022857">
    <property type="term" value="F:transmembrane transporter activity"/>
    <property type="evidence" value="ECO:0007669"/>
    <property type="project" value="InterPro"/>
</dbReference>
<evidence type="ECO:0000256" key="3">
    <source>
        <dbReference type="ARBA" id="ARBA00022448"/>
    </source>
</evidence>
<feature type="transmembrane region" description="Helical" evidence="8">
    <location>
        <begin position="387"/>
        <end position="407"/>
    </location>
</feature>
<dbReference type="InterPro" id="IPR011701">
    <property type="entry name" value="MFS"/>
</dbReference>
<dbReference type="RefSeq" id="WP_130451529.1">
    <property type="nucleotide sequence ID" value="NZ_SHLA01000001.1"/>
</dbReference>
<evidence type="ECO:0000256" key="2">
    <source>
        <dbReference type="ARBA" id="ARBA00008335"/>
    </source>
</evidence>
<feature type="transmembrane region" description="Helical" evidence="8">
    <location>
        <begin position="302"/>
        <end position="321"/>
    </location>
</feature>
<reference evidence="10 11" key="1">
    <citation type="submission" date="2019-02" db="EMBL/GenBank/DDBJ databases">
        <title>Sequencing the genomes of 1000 actinobacteria strains.</title>
        <authorList>
            <person name="Klenk H.-P."/>
        </authorList>
    </citation>
    <scope>NUCLEOTIDE SEQUENCE [LARGE SCALE GENOMIC DNA]</scope>
    <source>
        <strain evidence="10 11">DSM 17364</strain>
    </source>
</reference>
<gene>
    <name evidence="10" type="ORF">EV380_2655</name>
</gene>
<evidence type="ECO:0000313" key="11">
    <source>
        <dbReference type="Proteomes" id="UP000292685"/>
    </source>
</evidence>
<feature type="transmembrane region" description="Helical" evidence="8">
    <location>
        <begin position="235"/>
        <end position="256"/>
    </location>
</feature>
<name>A0A4Q8AFK7_9MICC</name>
<dbReference type="AlphaFoldDB" id="A0A4Q8AFK7"/>
<dbReference type="InterPro" id="IPR036259">
    <property type="entry name" value="MFS_trans_sf"/>
</dbReference>
<evidence type="ECO:0000259" key="9">
    <source>
        <dbReference type="PROSITE" id="PS50850"/>
    </source>
</evidence>
<dbReference type="GO" id="GO:0005886">
    <property type="term" value="C:plasma membrane"/>
    <property type="evidence" value="ECO:0007669"/>
    <property type="project" value="UniProtKB-SubCell"/>
</dbReference>
<dbReference type="PANTHER" id="PTHR43271:SF1">
    <property type="entry name" value="INNER MEMBRANE TRANSPORT PROTEIN YNFM"/>
    <property type="match status" value="1"/>
</dbReference>
<feature type="transmembrane region" description="Helical" evidence="8">
    <location>
        <begin position="262"/>
        <end position="281"/>
    </location>
</feature>
<accession>A0A4Q8AFK7</accession>
<dbReference type="Proteomes" id="UP000292685">
    <property type="component" value="Unassembled WGS sequence"/>
</dbReference>